<dbReference type="GO" id="GO:0005524">
    <property type="term" value="F:ATP binding"/>
    <property type="evidence" value="ECO:0007669"/>
    <property type="project" value="UniProtKB-KW"/>
</dbReference>
<dbReference type="GO" id="GO:0016779">
    <property type="term" value="F:nucleotidyltransferase activity"/>
    <property type="evidence" value="ECO:0007669"/>
    <property type="project" value="UniProtKB-KW"/>
</dbReference>
<evidence type="ECO:0000256" key="3">
    <source>
        <dbReference type="ARBA" id="ARBA00022679"/>
    </source>
</evidence>
<evidence type="ECO:0000256" key="7">
    <source>
        <dbReference type="ARBA" id="ARBA00022840"/>
    </source>
</evidence>
<accession>A0ABD0REY7</accession>
<dbReference type="InterPro" id="IPR003846">
    <property type="entry name" value="SelO"/>
</dbReference>
<feature type="non-terminal residue" evidence="10">
    <location>
        <position position="1"/>
    </location>
</feature>
<name>A0ABD0REY7_CIRMR</name>
<reference evidence="10 11" key="1">
    <citation type="submission" date="2024-05" db="EMBL/GenBank/DDBJ databases">
        <title>Genome sequencing and assembly of Indian major carp, Cirrhinus mrigala (Hamilton, 1822).</title>
        <authorList>
            <person name="Mohindra V."/>
            <person name="Chowdhury L.M."/>
            <person name="Lal K."/>
            <person name="Jena J.K."/>
        </authorList>
    </citation>
    <scope>NUCLEOTIDE SEQUENCE [LARGE SCALE GENOMIC DNA]</scope>
    <source>
        <strain evidence="10">CM1030</strain>
        <tissue evidence="10">Blood</tissue>
    </source>
</reference>
<dbReference type="Proteomes" id="UP001529510">
    <property type="component" value="Unassembled WGS sequence"/>
</dbReference>
<keyword evidence="5" id="KW-0479">Metal-binding</keyword>
<comment type="similarity">
    <text evidence="2">Belongs to the SELO family.</text>
</comment>
<comment type="cofactor">
    <cofactor evidence="1">
        <name>Mg(2+)</name>
        <dbReference type="ChEBI" id="CHEBI:18420"/>
    </cofactor>
</comment>
<keyword evidence="11" id="KW-1185">Reference proteome</keyword>
<evidence type="ECO:0000256" key="8">
    <source>
        <dbReference type="ARBA" id="ARBA00022842"/>
    </source>
</evidence>
<keyword evidence="3" id="KW-0808">Transferase</keyword>
<evidence type="ECO:0000313" key="11">
    <source>
        <dbReference type="Proteomes" id="UP001529510"/>
    </source>
</evidence>
<dbReference type="Pfam" id="PF02696">
    <property type="entry name" value="SelO"/>
    <property type="match status" value="1"/>
</dbReference>
<keyword evidence="8" id="KW-0460">Magnesium</keyword>
<evidence type="ECO:0000256" key="9">
    <source>
        <dbReference type="ARBA" id="ARBA00031547"/>
    </source>
</evidence>
<protein>
    <recommendedName>
        <fullName evidence="9">Selenoprotein O</fullName>
    </recommendedName>
</protein>
<evidence type="ECO:0000256" key="5">
    <source>
        <dbReference type="ARBA" id="ARBA00022723"/>
    </source>
</evidence>
<evidence type="ECO:0000256" key="2">
    <source>
        <dbReference type="ARBA" id="ARBA00009747"/>
    </source>
</evidence>
<feature type="non-terminal residue" evidence="10">
    <location>
        <position position="92"/>
    </location>
</feature>
<keyword evidence="4" id="KW-0548">Nucleotidyltransferase</keyword>
<dbReference type="PANTHER" id="PTHR12153">
    <property type="entry name" value="SELENOPROTEIN O"/>
    <property type="match status" value="1"/>
</dbReference>
<dbReference type="PANTHER" id="PTHR12153:SF15">
    <property type="entry name" value="PROTEIN ADENYLYLTRANSFERASE SELO, MITOCHONDRIAL"/>
    <property type="match status" value="1"/>
</dbReference>
<organism evidence="10 11">
    <name type="scientific">Cirrhinus mrigala</name>
    <name type="common">Mrigala</name>
    <dbReference type="NCBI Taxonomy" id="683832"/>
    <lineage>
        <taxon>Eukaryota</taxon>
        <taxon>Metazoa</taxon>
        <taxon>Chordata</taxon>
        <taxon>Craniata</taxon>
        <taxon>Vertebrata</taxon>
        <taxon>Euteleostomi</taxon>
        <taxon>Actinopterygii</taxon>
        <taxon>Neopterygii</taxon>
        <taxon>Teleostei</taxon>
        <taxon>Ostariophysi</taxon>
        <taxon>Cypriniformes</taxon>
        <taxon>Cyprinidae</taxon>
        <taxon>Labeoninae</taxon>
        <taxon>Labeonini</taxon>
        <taxon>Cirrhinus</taxon>
    </lineage>
</organism>
<keyword evidence="6" id="KW-0547">Nucleotide-binding</keyword>
<evidence type="ECO:0000256" key="1">
    <source>
        <dbReference type="ARBA" id="ARBA00001946"/>
    </source>
</evidence>
<evidence type="ECO:0000256" key="4">
    <source>
        <dbReference type="ARBA" id="ARBA00022695"/>
    </source>
</evidence>
<dbReference type="EMBL" id="JAMKFB020000004">
    <property type="protein sequence ID" value="KAL0196396.1"/>
    <property type="molecule type" value="Genomic_DNA"/>
</dbReference>
<proteinExistence type="inferred from homology"/>
<gene>
    <name evidence="10" type="ORF">M9458_009968</name>
</gene>
<sequence>FDPEFVCNASDKKGRYSYEAQPYVCRWNLARLAEALGAELQSAKAGAILDEFMTIYQDFYLGNMRRKLGLLKKQEPEDVELVADLLKTMHIT</sequence>
<evidence type="ECO:0000313" key="10">
    <source>
        <dbReference type="EMBL" id="KAL0196396.1"/>
    </source>
</evidence>
<dbReference type="AlphaFoldDB" id="A0ABD0REY7"/>
<dbReference type="GO" id="GO:0046872">
    <property type="term" value="F:metal ion binding"/>
    <property type="evidence" value="ECO:0007669"/>
    <property type="project" value="UniProtKB-KW"/>
</dbReference>
<comment type="caution">
    <text evidence="10">The sequence shown here is derived from an EMBL/GenBank/DDBJ whole genome shotgun (WGS) entry which is preliminary data.</text>
</comment>
<keyword evidence="7" id="KW-0067">ATP-binding</keyword>
<evidence type="ECO:0000256" key="6">
    <source>
        <dbReference type="ARBA" id="ARBA00022741"/>
    </source>
</evidence>